<dbReference type="GO" id="GO:0004497">
    <property type="term" value="F:monooxygenase activity"/>
    <property type="evidence" value="ECO:0007669"/>
    <property type="project" value="UniProtKB-KW"/>
</dbReference>
<dbReference type="GO" id="GO:0005506">
    <property type="term" value="F:iron ion binding"/>
    <property type="evidence" value="ECO:0007669"/>
    <property type="project" value="InterPro"/>
</dbReference>
<dbReference type="InterPro" id="IPR001128">
    <property type="entry name" value="Cyt_P450"/>
</dbReference>
<dbReference type="RefSeq" id="XP_049152278.1">
    <property type="nucleotide sequence ID" value="XM_049295131.1"/>
</dbReference>
<dbReference type="InterPro" id="IPR050121">
    <property type="entry name" value="Cytochrome_P450_monoxygenase"/>
</dbReference>
<protein>
    <submittedName>
        <fullName evidence="9">Cytochrome P450</fullName>
    </submittedName>
</protein>
<dbReference type="PROSITE" id="PS00086">
    <property type="entry name" value="CYTOCHROME_P450"/>
    <property type="match status" value="1"/>
</dbReference>
<dbReference type="PRINTS" id="PR00463">
    <property type="entry name" value="EP450I"/>
</dbReference>
<dbReference type="PRINTS" id="PR00385">
    <property type="entry name" value="P450"/>
</dbReference>
<evidence type="ECO:0000256" key="3">
    <source>
        <dbReference type="ARBA" id="ARBA00022617"/>
    </source>
</evidence>
<organism evidence="9 10">
    <name type="scientific">Colletotrichum lupini</name>
    <dbReference type="NCBI Taxonomy" id="145971"/>
    <lineage>
        <taxon>Eukaryota</taxon>
        <taxon>Fungi</taxon>
        <taxon>Dikarya</taxon>
        <taxon>Ascomycota</taxon>
        <taxon>Pezizomycotina</taxon>
        <taxon>Sordariomycetes</taxon>
        <taxon>Hypocreomycetidae</taxon>
        <taxon>Glomerellales</taxon>
        <taxon>Glomerellaceae</taxon>
        <taxon>Colletotrichum</taxon>
        <taxon>Colletotrichum acutatum species complex</taxon>
    </lineage>
</organism>
<dbReference type="SUPFAM" id="SSF48264">
    <property type="entry name" value="Cytochrome P450"/>
    <property type="match status" value="1"/>
</dbReference>
<dbReference type="GeneID" id="73350141"/>
<dbReference type="AlphaFoldDB" id="A0A9Q8T9G7"/>
<dbReference type="Proteomes" id="UP000830671">
    <property type="component" value="Chromosome 9"/>
</dbReference>
<feature type="binding site" description="axial binding residue" evidence="7">
    <location>
        <position position="478"/>
    </location>
    <ligand>
        <name>heme</name>
        <dbReference type="ChEBI" id="CHEBI:30413"/>
    </ligand>
    <ligandPart>
        <name>Fe</name>
        <dbReference type="ChEBI" id="CHEBI:18248"/>
    </ligandPart>
</feature>
<keyword evidence="10" id="KW-1185">Reference proteome</keyword>
<keyword evidence="8" id="KW-0503">Monooxygenase</keyword>
<dbReference type="GO" id="GO:0016705">
    <property type="term" value="F:oxidoreductase activity, acting on paired donors, with incorporation or reduction of molecular oxygen"/>
    <property type="evidence" value="ECO:0007669"/>
    <property type="project" value="InterPro"/>
</dbReference>
<evidence type="ECO:0000256" key="2">
    <source>
        <dbReference type="ARBA" id="ARBA00010617"/>
    </source>
</evidence>
<dbReference type="InterPro" id="IPR036396">
    <property type="entry name" value="Cyt_P450_sf"/>
</dbReference>
<accession>A0A9Q8T9G7</accession>
<keyword evidence="3 7" id="KW-0349">Heme</keyword>
<dbReference type="PANTHER" id="PTHR24305:SF96">
    <property type="entry name" value="CYTOCHROME P450 MONOOXYGENASE STCB-RELATED"/>
    <property type="match status" value="1"/>
</dbReference>
<dbReference type="PANTHER" id="PTHR24305">
    <property type="entry name" value="CYTOCHROME P450"/>
    <property type="match status" value="1"/>
</dbReference>
<evidence type="ECO:0000256" key="1">
    <source>
        <dbReference type="ARBA" id="ARBA00001971"/>
    </source>
</evidence>
<evidence type="ECO:0000256" key="4">
    <source>
        <dbReference type="ARBA" id="ARBA00022723"/>
    </source>
</evidence>
<evidence type="ECO:0000256" key="8">
    <source>
        <dbReference type="RuleBase" id="RU000461"/>
    </source>
</evidence>
<dbReference type="KEGG" id="clup:CLUP02_16207"/>
<evidence type="ECO:0000256" key="5">
    <source>
        <dbReference type="ARBA" id="ARBA00023002"/>
    </source>
</evidence>
<comment type="similarity">
    <text evidence="2 8">Belongs to the cytochrome P450 family.</text>
</comment>
<evidence type="ECO:0000256" key="7">
    <source>
        <dbReference type="PIRSR" id="PIRSR602401-1"/>
    </source>
</evidence>
<sequence length="533" mass="59928">MPGHLIYINGYPQLQGKSLGSSSLRYPGTDLQPHRLQSSWTMLFTDPVVVSWALGTTCLLGFLRLCSLWLRNPLKHIPGPWYTRITHYILKWQTTIGRRMYYVHSLHEKYGTVVRISPYQVAISDPDGFVAIHRIGSGFLKSPWYEEFVGDTGIGIGVFATVDPVRHGVMRRLFSRAFSTTSLRQNCEEVVREKVAKAIHRIKGEATHGSCDILHWSMLMTSDVIGQLAFGESFELLESGKKNEYIDTFQLVGIGSYLKHELPWLYAISHYIPLKPLRRMLNAGNSIREYGGRAVENLKRHRDNKSNLFATALAECDAGDKAELTEDYIQSEASNLIFAGADTTAGTLTYLVWAVLRRPKLQARLEAEVAAVDDISIFNDAFLEKLPLLNSVIDETLRLYGSIPANLPRVVPSKGAKFGDYKIPGGLEVETQAYTLHRDENVYPNALKFDESRWMDPKMLTPHQKSSFCPFGAGARVCIGQHLARMEIRMGAAVLFKQCPGLKLSSNMTDSMMEMENFFVIAPVGRRCDVTLQ</sequence>
<dbReference type="InterPro" id="IPR017972">
    <property type="entry name" value="Cyt_P450_CS"/>
</dbReference>
<keyword evidence="4 7" id="KW-0479">Metal-binding</keyword>
<evidence type="ECO:0000313" key="10">
    <source>
        <dbReference type="Proteomes" id="UP000830671"/>
    </source>
</evidence>
<keyword evidence="5 8" id="KW-0560">Oxidoreductase</keyword>
<evidence type="ECO:0000313" key="9">
    <source>
        <dbReference type="EMBL" id="UQC90677.1"/>
    </source>
</evidence>
<dbReference type="Gene3D" id="1.10.630.10">
    <property type="entry name" value="Cytochrome P450"/>
    <property type="match status" value="1"/>
</dbReference>
<dbReference type="Pfam" id="PF00067">
    <property type="entry name" value="p450"/>
    <property type="match status" value="1"/>
</dbReference>
<dbReference type="InterPro" id="IPR002401">
    <property type="entry name" value="Cyt_P450_E_grp-I"/>
</dbReference>
<proteinExistence type="inferred from homology"/>
<comment type="cofactor">
    <cofactor evidence="1 7">
        <name>heme</name>
        <dbReference type="ChEBI" id="CHEBI:30413"/>
    </cofactor>
</comment>
<reference evidence="9" key="1">
    <citation type="journal article" date="2021" name="Mol. Plant Microbe Interact.">
        <title>Complete Genome Sequence of the Plant-Pathogenic Fungus Colletotrichum lupini.</title>
        <authorList>
            <person name="Baroncelli R."/>
            <person name="Pensec F."/>
            <person name="Da Lio D."/>
            <person name="Boufleur T."/>
            <person name="Vicente I."/>
            <person name="Sarrocco S."/>
            <person name="Picot A."/>
            <person name="Baraldi E."/>
            <person name="Sukno S."/>
            <person name="Thon M."/>
            <person name="Le Floch G."/>
        </authorList>
    </citation>
    <scope>NUCLEOTIDE SEQUENCE</scope>
    <source>
        <strain evidence="9">IMI 504893</strain>
    </source>
</reference>
<dbReference type="GO" id="GO:0020037">
    <property type="term" value="F:heme binding"/>
    <property type="evidence" value="ECO:0007669"/>
    <property type="project" value="InterPro"/>
</dbReference>
<evidence type="ECO:0000256" key="6">
    <source>
        <dbReference type="ARBA" id="ARBA00023004"/>
    </source>
</evidence>
<dbReference type="CDD" id="cd11059">
    <property type="entry name" value="CYP_fungal"/>
    <property type="match status" value="1"/>
</dbReference>
<keyword evidence="6 7" id="KW-0408">Iron</keyword>
<dbReference type="EMBL" id="CP019481">
    <property type="protein sequence ID" value="UQC90677.1"/>
    <property type="molecule type" value="Genomic_DNA"/>
</dbReference>
<gene>
    <name evidence="9" type="ORF">CLUP02_16207</name>
</gene>
<name>A0A9Q8T9G7_9PEZI</name>